<name>A0AAD5PAT1_9FUNG</name>
<feature type="compositionally biased region" description="Basic and acidic residues" evidence="1">
    <location>
        <begin position="179"/>
        <end position="192"/>
    </location>
</feature>
<proteinExistence type="predicted"/>
<evidence type="ECO:0000313" key="3">
    <source>
        <dbReference type="Proteomes" id="UP001209540"/>
    </source>
</evidence>
<evidence type="ECO:0000256" key="1">
    <source>
        <dbReference type="SAM" id="MobiDB-lite"/>
    </source>
</evidence>
<feature type="compositionally biased region" description="Low complexity" evidence="1">
    <location>
        <begin position="48"/>
        <end position="60"/>
    </location>
</feature>
<sequence length="418" mass="46679">MKERSKSLTTEDTIPVVSPLPMPRKRKATTISRSLALRLSLDVDQHYSSSGITHSSSGFSNGTNSDFLKKGDHDDEDDTASSISSSQPLPRNSLMNPSSDHYQKLRLSSIETTTPPPSSPDLKKDALLQQQQQQQRSHRVIPLVIPEIDTSKDQQSQTQQQPLKEEQEEDDDDSSDYGDLIKEFRLPSEKLPHQQNKVAMSKTTSTSTSSTATSAVVVITDVQKNKEIVKEVTYIYPTDNIKENNKNNHNINTTTTTMNTNSNVGSPTPFVSRSTITANELSRQKAMETLEGHFSALEPTGSKSMDIVRDKAHYDAVVAGTLHRRPWTQYLRAQSESKEDKDKEEVVVEKDGEEFHPQQTTIGQKERDVIPANIPHHPTRSIKTASAVFADYNNNSKIPRPSSFVFYPPSPNSINSNY</sequence>
<feature type="compositionally biased region" description="Low complexity" evidence="1">
    <location>
        <begin position="153"/>
        <end position="162"/>
    </location>
</feature>
<comment type="caution">
    <text evidence="2">The sequence shown here is derived from an EMBL/GenBank/DDBJ whole genome shotgun (WGS) entry which is preliminary data.</text>
</comment>
<accession>A0AAD5PAT1</accession>
<organism evidence="2 3">
    <name type="scientific">Phascolomyces articulosus</name>
    <dbReference type="NCBI Taxonomy" id="60185"/>
    <lineage>
        <taxon>Eukaryota</taxon>
        <taxon>Fungi</taxon>
        <taxon>Fungi incertae sedis</taxon>
        <taxon>Mucoromycota</taxon>
        <taxon>Mucoromycotina</taxon>
        <taxon>Mucoromycetes</taxon>
        <taxon>Mucorales</taxon>
        <taxon>Lichtheimiaceae</taxon>
        <taxon>Phascolomyces</taxon>
    </lineage>
</organism>
<reference evidence="2" key="1">
    <citation type="journal article" date="2022" name="IScience">
        <title>Evolution of zygomycete secretomes and the origins of terrestrial fungal ecologies.</title>
        <authorList>
            <person name="Chang Y."/>
            <person name="Wang Y."/>
            <person name="Mondo S."/>
            <person name="Ahrendt S."/>
            <person name="Andreopoulos W."/>
            <person name="Barry K."/>
            <person name="Beard J."/>
            <person name="Benny G.L."/>
            <person name="Blankenship S."/>
            <person name="Bonito G."/>
            <person name="Cuomo C."/>
            <person name="Desiro A."/>
            <person name="Gervers K.A."/>
            <person name="Hundley H."/>
            <person name="Kuo A."/>
            <person name="LaButti K."/>
            <person name="Lang B.F."/>
            <person name="Lipzen A."/>
            <person name="O'Donnell K."/>
            <person name="Pangilinan J."/>
            <person name="Reynolds N."/>
            <person name="Sandor L."/>
            <person name="Smith M.E."/>
            <person name="Tsang A."/>
            <person name="Grigoriev I.V."/>
            <person name="Stajich J.E."/>
            <person name="Spatafora J.W."/>
        </authorList>
    </citation>
    <scope>NUCLEOTIDE SEQUENCE</scope>
    <source>
        <strain evidence="2">RSA 2281</strain>
    </source>
</reference>
<dbReference type="AlphaFoldDB" id="A0AAD5PAT1"/>
<keyword evidence="3" id="KW-1185">Reference proteome</keyword>
<dbReference type="Proteomes" id="UP001209540">
    <property type="component" value="Unassembled WGS sequence"/>
</dbReference>
<reference evidence="2" key="2">
    <citation type="submission" date="2023-02" db="EMBL/GenBank/DDBJ databases">
        <authorList>
            <consortium name="DOE Joint Genome Institute"/>
            <person name="Mondo S.J."/>
            <person name="Chang Y."/>
            <person name="Wang Y."/>
            <person name="Ahrendt S."/>
            <person name="Andreopoulos W."/>
            <person name="Barry K."/>
            <person name="Beard J."/>
            <person name="Benny G.L."/>
            <person name="Blankenship S."/>
            <person name="Bonito G."/>
            <person name="Cuomo C."/>
            <person name="Desiro A."/>
            <person name="Gervers K.A."/>
            <person name="Hundley H."/>
            <person name="Kuo A."/>
            <person name="LaButti K."/>
            <person name="Lang B.F."/>
            <person name="Lipzen A."/>
            <person name="O'Donnell K."/>
            <person name="Pangilinan J."/>
            <person name="Reynolds N."/>
            <person name="Sandor L."/>
            <person name="Smith M.W."/>
            <person name="Tsang A."/>
            <person name="Grigoriev I.V."/>
            <person name="Stajich J.E."/>
            <person name="Spatafora J.W."/>
        </authorList>
    </citation>
    <scope>NUCLEOTIDE SEQUENCE</scope>
    <source>
        <strain evidence="2">RSA 2281</strain>
    </source>
</reference>
<evidence type="ECO:0000313" key="2">
    <source>
        <dbReference type="EMBL" id="KAI9253361.1"/>
    </source>
</evidence>
<dbReference type="EMBL" id="JAIXMP010000026">
    <property type="protein sequence ID" value="KAI9253361.1"/>
    <property type="molecule type" value="Genomic_DNA"/>
</dbReference>
<feature type="compositionally biased region" description="Acidic residues" evidence="1">
    <location>
        <begin position="166"/>
        <end position="176"/>
    </location>
</feature>
<feature type="compositionally biased region" description="Polar residues" evidence="1">
    <location>
        <begin position="80"/>
        <end position="100"/>
    </location>
</feature>
<feature type="region of interest" description="Disordered" evidence="1">
    <location>
        <begin position="47"/>
        <end position="212"/>
    </location>
</feature>
<feature type="region of interest" description="Disordered" evidence="1">
    <location>
        <begin position="1"/>
        <end position="28"/>
    </location>
</feature>
<feature type="compositionally biased region" description="Low complexity" evidence="1">
    <location>
        <begin position="201"/>
        <end position="212"/>
    </location>
</feature>
<gene>
    <name evidence="2" type="ORF">BDA99DRAFT_169263</name>
</gene>
<protein>
    <submittedName>
        <fullName evidence="2">Uncharacterized protein</fullName>
    </submittedName>
</protein>